<dbReference type="EMBL" id="JAASQI010000004">
    <property type="protein sequence ID" value="NIJ58301.1"/>
    <property type="molecule type" value="Genomic_DNA"/>
</dbReference>
<dbReference type="SUPFAM" id="SSF56281">
    <property type="entry name" value="Metallo-hydrolase/oxidoreductase"/>
    <property type="match status" value="1"/>
</dbReference>
<organism evidence="1 2">
    <name type="scientific">Pseudochelatococcus lubricantis</name>
    <dbReference type="NCBI Taxonomy" id="1538102"/>
    <lineage>
        <taxon>Bacteria</taxon>
        <taxon>Pseudomonadati</taxon>
        <taxon>Pseudomonadota</taxon>
        <taxon>Alphaproteobacteria</taxon>
        <taxon>Hyphomicrobiales</taxon>
        <taxon>Chelatococcaceae</taxon>
        <taxon>Pseudochelatococcus</taxon>
    </lineage>
</organism>
<sequence>MQALRVRIYNVLFGDAILVSIPEIDGNGEETVVHLLIDVGNALAGAGGDDSVFRKVLENIRDELAGKPVDLYLMTHEHMDHIQGLLYGAKKLDITVRAARVWMTASSAEDYYRRFPEARKKRSLALALIRSVTKFFRKSAAPVPPGVAALLAINNPRASKDCVDHIRKLADHPLYIHREAPVGGSHPFRRTQVRILAPEEDTSIYYGRLGPDMFGAMAGNAVPTAFPAQTVTPPAGVSAGDFFDLVRFRSNGMAGNLRTIDKAANNSSVVIELEWEGWRLLFPGDAEEKSWEIMDRRGLLRPVHFLKVSHHGSRNGTPPVVTDKVLPETAPDGRQRRAVVSTRVGAYEGVPDTETLATIAARAQLFDTRTLEPGAWFDLEFAAP</sequence>
<protein>
    <recommendedName>
        <fullName evidence="3">MBL fold metallo-hydrolase</fullName>
    </recommendedName>
</protein>
<evidence type="ECO:0000313" key="2">
    <source>
        <dbReference type="Proteomes" id="UP001429580"/>
    </source>
</evidence>
<dbReference type="PANTHER" id="PTHR30619">
    <property type="entry name" value="DNA INTERNALIZATION/COMPETENCE PROTEIN COMEC/REC2"/>
    <property type="match status" value="1"/>
</dbReference>
<comment type="caution">
    <text evidence="1">The sequence shown here is derived from an EMBL/GenBank/DDBJ whole genome shotgun (WGS) entry which is preliminary data.</text>
</comment>
<name>A0ABX0UZB7_9HYPH</name>
<accession>A0ABX0UZB7</accession>
<dbReference type="Gene3D" id="3.60.15.10">
    <property type="entry name" value="Ribonuclease Z/Hydroxyacylglutathione hydrolase-like"/>
    <property type="match status" value="1"/>
</dbReference>
<proteinExistence type="predicted"/>
<gene>
    <name evidence="1" type="ORF">FHS82_002143</name>
</gene>
<reference evidence="1 2" key="1">
    <citation type="submission" date="2020-03" db="EMBL/GenBank/DDBJ databases">
        <title>Genomic Encyclopedia of Type Strains, Phase IV (KMG-IV): sequencing the most valuable type-strain genomes for metagenomic binning, comparative biology and taxonomic classification.</title>
        <authorList>
            <person name="Goeker M."/>
        </authorList>
    </citation>
    <scope>NUCLEOTIDE SEQUENCE [LARGE SCALE GENOMIC DNA]</scope>
    <source>
        <strain evidence="1 2">DSM 103870</strain>
    </source>
</reference>
<dbReference type="InterPro" id="IPR036866">
    <property type="entry name" value="RibonucZ/Hydroxyglut_hydro"/>
</dbReference>
<dbReference type="RefSeq" id="WP_166952208.1">
    <property type="nucleotide sequence ID" value="NZ_JAASQI010000004.1"/>
</dbReference>
<dbReference type="InterPro" id="IPR052159">
    <property type="entry name" value="Competence_DNA_uptake"/>
</dbReference>
<keyword evidence="2" id="KW-1185">Reference proteome</keyword>
<dbReference type="PANTHER" id="PTHR30619:SF1">
    <property type="entry name" value="RECOMBINATION PROTEIN 2"/>
    <property type="match status" value="1"/>
</dbReference>
<evidence type="ECO:0008006" key="3">
    <source>
        <dbReference type="Google" id="ProtNLM"/>
    </source>
</evidence>
<dbReference type="Proteomes" id="UP001429580">
    <property type="component" value="Unassembled WGS sequence"/>
</dbReference>
<evidence type="ECO:0000313" key="1">
    <source>
        <dbReference type="EMBL" id="NIJ58301.1"/>
    </source>
</evidence>